<keyword evidence="1" id="KW-0732">Signal</keyword>
<keyword evidence="9" id="KW-1185">Reference proteome</keyword>
<dbReference type="Gene3D" id="2.60.120.200">
    <property type="match status" value="1"/>
</dbReference>
<keyword evidence="2" id="KW-0378">Hydrolase</keyword>
<comment type="function">
    <text evidence="5">Dual chitinase/transglycosylase that plays a role in cell wall architecture. Chitinase and transglycosylase activities are coupled. Required for the polysaccharide cross-linking at the septa and the cell wall. More specifically, transfers chitin to 1,6-beta-glucan in the cell wall.</text>
</comment>
<evidence type="ECO:0000256" key="2">
    <source>
        <dbReference type="ARBA" id="ARBA00022801"/>
    </source>
</evidence>
<evidence type="ECO:0000256" key="4">
    <source>
        <dbReference type="ARBA" id="ARBA00038074"/>
    </source>
</evidence>
<organism evidence="8 9">
    <name type="scientific">Schizothecium vesticola</name>
    <dbReference type="NCBI Taxonomy" id="314040"/>
    <lineage>
        <taxon>Eukaryota</taxon>
        <taxon>Fungi</taxon>
        <taxon>Dikarya</taxon>
        <taxon>Ascomycota</taxon>
        <taxon>Pezizomycotina</taxon>
        <taxon>Sordariomycetes</taxon>
        <taxon>Sordariomycetidae</taxon>
        <taxon>Sordariales</taxon>
        <taxon>Schizotheciaceae</taxon>
        <taxon>Schizothecium</taxon>
    </lineage>
</organism>
<dbReference type="GO" id="GO:0016757">
    <property type="term" value="F:glycosyltransferase activity"/>
    <property type="evidence" value="ECO:0007669"/>
    <property type="project" value="TreeGrafter"/>
</dbReference>
<accession>A0AA40KBD5</accession>
<dbReference type="AlphaFoldDB" id="A0AA40KBD5"/>
<reference evidence="8" key="1">
    <citation type="submission" date="2023-06" db="EMBL/GenBank/DDBJ databases">
        <title>Genome-scale phylogeny and comparative genomics of the fungal order Sordariales.</title>
        <authorList>
            <consortium name="Lawrence Berkeley National Laboratory"/>
            <person name="Hensen N."/>
            <person name="Bonometti L."/>
            <person name="Westerberg I."/>
            <person name="Brannstrom I.O."/>
            <person name="Guillou S."/>
            <person name="Cros-Aarteil S."/>
            <person name="Calhoun S."/>
            <person name="Haridas S."/>
            <person name="Kuo A."/>
            <person name="Mondo S."/>
            <person name="Pangilinan J."/>
            <person name="Riley R."/>
            <person name="LaButti K."/>
            <person name="Andreopoulos B."/>
            <person name="Lipzen A."/>
            <person name="Chen C."/>
            <person name="Yanf M."/>
            <person name="Daum C."/>
            <person name="Ng V."/>
            <person name="Clum A."/>
            <person name="Steindorff A."/>
            <person name="Ohm R."/>
            <person name="Martin F."/>
            <person name="Silar P."/>
            <person name="Natvig D."/>
            <person name="Lalanne C."/>
            <person name="Gautier V."/>
            <person name="Ament-velasquez S.L."/>
            <person name="Kruys A."/>
            <person name="Hutchinson M.I."/>
            <person name="Powell A.J."/>
            <person name="Barry K."/>
            <person name="Miller A.N."/>
            <person name="Grigoriev I.V."/>
            <person name="Debuchy R."/>
            <person name="Gladieux P."/>
            <person name="Thoren M.H."/>
            <person name="Johannesson H."/>
        </authorList>
    </citation>
    <scope>NUCLEOTIDE SEQUENCE</scope>
    <source>
        <strain evidence="8">SMH3187-1</strain>
    </source>
</reference>
<dbReference type="InterPro" id="IPR013320">
    <property type="entry name" value="ConA-like_dom_sf"/>
</dbReference>
<dbReference type="Pfam" id="PF00722">
    <property type="entry name" value="Glyco_hydro_16"/>
    <property type="match status" value="1"/>
</dbReference>
<dbReference type="Proteomes" id="UP001172155">
    <property type="component" value="Unassembled WGS sequence"/>
</dbReference>
<dbReference type="GO" id="GO:0031505">
    <property type="term" value="P:fungal-type cell wall organization"/>
    <property type="evidence" value="ECO:0007669"/>
    <property type="project" value="TreeGrafter"/>
</dbReference>
<sequence length="417" mass="44772">MAMVPQTCSSSCQCVAAANLGSLHLEYNQCGVGAFCLGGCDPRMSFSIDSCMPAPVCVDKTFRTDTLDRYRDHEHYLGDPKDVDWVGQGEPKIYNKNLLLTMAPRSVGTVLASTTYMWYGTVKARIKTGIGKGVVTAFILFSDVKDEIDYEWVGVDLGTAQTNYYFQGITDYTNTGNITDLTNTYDNWHDYEIRWTPDEIKWVVDGVERRSKKKSETWNATSNQWGFPQTPSRVQISIWPGGLETNAKGTVDWAGGVIDWNSDFIKSNGYYFASFADVKVECWKTNNPPGTNKNKSYYYTSTVGTNDTVVDGNKRTTLKSMAASGLDMDKDLDGLDGAAFVPGGTAGGGGNVPGSNGAPAGNGGSGTGSAPSCKTTGFSQRCDGPQGSNSGGARGAERTLGHSALAAIIGFTGLLLL</sequence>
<dbReference type="PANTHER" id="PTHR10963:SF22">
    <property type="entry name" value="GLYCOSIDASE CRH2-RELATED"/>
    <property type="match status" value="1"/>
</dbReference>
<dbReference type="InterPro" id="IPR050546">
    <property type="entry name" value="Glycosyl_Hydrlase_16"/>
</dbReference>
<dbReference type="PANTHER" id="PTHR10963">
    <property type="entry name" value="GLYCOSYL HYDROLASE-RELATED"/>
    <property type="match status" value="1"/>
</dbReference>
<evidence type="ECO:0000256" key="5">
    <source>
        <dbReference type="ARBA" id="ARBA00093308"/>
    </source>
</evidence>
<feature type="domain" description="GH16" evidence="7">
    <location>
        <begin position="47"/>
        <end position="262"/>
    </location>
</feature>
<comment type="similarity">
    <text evidence="4">Belongs to the glycosyl hydrolase 16 family. CRH1 subfamily.</text>
</comment>
<evidence type="ECO:0000256" key="6">
    <source>
        <dbReference type="SAM" id="MobiDB-lite"/>
    </source>
</evidence>
<dbReference type="FunFam" id="2.60.120.200:FF:000159">
    <property type="entry name" value="Glycosidase"/>
    <property type="match status" value="1"/>
</dbReference>
<comment type="caution">
    <text evidence="8">The sequence shown here is derived from an EMBL/GenBank/DDBJ whole genome shotgun (WGS) entry which is preliminary data.</text>
</comment>
<evidence type="ECO:0000256" key="3">
    <source>
        <dbReference type="ARBA" id="ARBA00023295"/>
    </source>
</evidence>
<protein>
    <submittedName>
        <fullName evidence="8">Concanavalin A-like lectin/glucanase domain-containing protein</fullName>
    </submittedName>
</protein>
<feature type="region of interest" description="Disordered" evidence="6">
    <location>
        <begin position="346"/>
        <end position="396"/>
    </location>
</feature>
<proteinExistence type="inferred from homology"/>
<keyword evidence="3" id="KW-0326">Glycosidase</keyword>
<dbReference type="PROSITE" id="PS51762">
    <property type="entry name" value="GH16_2"/>
    <property type="match status" value="1"/>
</dbReference>
<evidence type="ECO:0000313" key="8">
    <source>
        <dbReference type="EMBL" id="KAK0752790.1"/>
    </source>
</evidence>
<dbReference type="SUPFAM" id="SSF49899">
    <property type="entry name" value="Concanavalin A-like lectins/glucanases"/>
    <property type="match status" value="1"/>
</dbReference>
<dbReference type="EMBL" id="JAUKUD010000001">
    <property type="protein sequence ID" value="KAK0752790.1"/>
    <property type="molecule type" value="Genomic_DNA"/>
</dbReference>
<name>A0AA40KBD5_9PEZI</name>
<evidence type="ECO:0000313" key="9">
    <source>
        <dbReference type="Proteomes" id="UP001172155"/>
    </source>
</evidence>
<gene>
    <name evidence="8" type="ORF">B0T18DRAFT_384964</name>
</gene>
<dbReference type="GO" id="GO:0005975">
    <property type="term" value="P:carbohydrate metabolic process"/>
    <property type="evidence" value="ECO:0007669"/>
    <property type="project" value="InterPro"/>
</dbReference>
<dbReference type="GO" id="GO:0004553">
    <property type="term" value="F:hydrolase activity, hydrolyzing O-glycosyl compounds"/>
    <property type="evidence" value="ECO:0007669"/>
    <property type="project" value="InterPro"/>
</dbReference>
<dbReference type="GO" id="GO:0009277">
    <property type="term" value="C:fungal-type cell wall"/>
    <property type="evidence" value="ECO:0007669"/>
    <property type="project" value="TreeGrafter"/>
</dbReference>
<evidence type="ECO:0000259" key="7">
    <source>
        <dbReference type="PROSITE" id="PS51762"/>
    </source>
</evidence>
<dbReference type="InterPro" id="IPR000757">
    <property type="entry name" value="Beta-glucanase-like"/>
</dbReference>
<evidence type="ECO:0000256" key="1">
    <source>
        <dbReference type="ARBA" id="ARBA00022729"/>
    </source>
</evidence>